<keyword evidence="3" id="KW-1185">Reference proteome</keyword>
<evidence type="ECO:0000256" key="1">
    <source>
        <dbReference type="SAM" id="Coils"/>
    </source>
</evidence>
<dbReference type="AlphaFoldDB" id="A0A0C2X034"/>
<feature type="non-terminal residue" evidence="2">
    <location>
        <position position="89"/>
    </location>
</feature>
<protein>
    <submittedName>
        <fullName evidence="2">Uncharacterized protein</fullName>
    </submittedName>
</protein>
<evidence type="ECO:0000313" key="2">
    <source>
        <dbReference type="EMBL" id="KIL62013.1"/>
    </source>
</evidence>
<dbReference type="HOGENOM" id="CLU_2460647_0_0_1"/>
<accession>A0A0C2X034</accession>
<dbReference type="EMBL" id="KN818276">
    <property type="protein sequence ID" value="KIL62013.1"/>
    <property type="molecule type" value="Genomic_DNA"/>
</dbReference>
<dbReference type="InParanoid" id="A0A0C2X034"/>
<reference evidence="2 3" key="1">
    <citation type="submission" date="2014-04" db="EMBL/GenBank/DDBJ databases">
        <title>Evolutionary Origins and Diversification of the Mycorrhizal Mutualists.</title>
        <authorList>
            <consortium name="DOE Joint Genome Institute"/>
            <consortium name="Mycorrhizal Genomics Consortium"/>
            <person name="Kohler A."/>
            <person name="Kuo A."/>
            <person name="Nagy L.G."/>
            <person name="Floudas D."/>
            <person name="Copeland A."/>
            <person name="Barry K.W."/>
            <person name="Cichocki N."/>
            <person name="Veneault-Fourrey C."/>
            <person name="LaButti K."/>
            <person name="Lindquist E.A."/>
            <person name="Lipzen A."/>
            <person name="Lundell T."/>
            <person name="Morin E."/>
            <person name="Murat C."/>
            <person name="Riley R."/>
            <person name="Ohm R."/>
            <person name="Sun H."/>
            <person name="Tunlid A."/>
            <person name="Henrissat B."/>
            <person name="Grigoriev I.V."/>
            <person name="Hibbett D.S."/>
            <person name="Martin F."/>
        </authorList>
    </citation>
    <scope>NUCLEOTIDE SEQUENCE [LARGE SCALE GENOMIC DNA]</scope>
    <source>
        <strain evidence="2 3">Koide BX008</strain>
    </source>
</reference>
<name>A0A0C2X034_AMAMK</name>
<proteinExistence type="predicted"/>
<organism evidence="2 3">
    <name type="scientific">Amanita muscaria (strain Koide BX008)</name>
    <dbReference type="NCBI Taxonomy" id="946122"/>
    <lineage>
        <taxon>Eukaryota</taxon>
        <taxon>Fungi</taxon>
        <taxon>Dikarya</taxon>
        <taxon>Basidiomycota</taxon>
        <taxon>Agaricomycotina</taxon>
        <taxon>Agaricomycetes</taxon>
        <taxon>Agaricomycetidae</taxon>
        <taxon>Agaricales</taxon>
        <taxon>Pluteineae</taxon>
        <taxon>Amanitaceae</taxon>
        <taxon>Amanita</taxon>
    </lineage>
</organism>
<keyword evidence="1" id="KW-0175">Coiled coil</keyword>
<feature type="non-terminal residue" evidence="2">
    <location>
        <position position="1"/>
    </location>
</feature>
<sequence>DDFEAAVRDQKERRENMVAERERNKELRASKRDAKAAMEARWEEMKREHEKAVEEWQQGCQALEAQNIPKKDWPKKPCRPLRRNLEAEF</sequence>
<dbReference type="Proteomes" id="UP000054549">
    <property type="component" value="Unassembled WGS sequence"/>
</dbReference>
<dbReference type="OrthoDB" id="3269297at2759"/>
<feature type="coiled-coil region" evidence="1">
    <location>
        <begin position="17"/>
        <end position="66"/>
    </location>
</feature>
<gene>
    <name evidence="2" type="ORF">M378DRAFT_56344</name>
</gene>
<evidence type="ECO:0000313" key="3">
    <source>
        <dbReference type="Proteomes" id="UP000054549"/>
    </source>
</evidence>